<keyword evidence="2" id="KW-1185">Reference proteome</keyword>
<proteinExistence type="predicted"/>
<dbReference type="AlphaFoldDB" id="A0A1X2I8H0"/>
<dbReference type="Proteomes" id="UP000193560">
    <property type="component" value="Unassembled WGS sequence"/>
</dbReference>
<name>A0A1X2I8H0_9FUNG</name>
<dbReference type="EMBL" id="MCGE01000023">
    <property type="protein sequence ID" value="ORZ10717.1"/>
    <property type="molecule type" value="Genomic_DNA"/>
</dbReference>
<comment type="caution">
    <text evidence="1">The sequence shown here is derived from an EMBL/GenBank/DDBJ whole genome shotgun (WGS) entry which is preliminary data.</text>
</comment>
<sequence length="60" mass="6918">MVKHSTPPPRQTYDPALDEKARRRLQMPQQMAPRLRARQIQVASWALSLSMFTLFALPPS</sequence>
<reference evidence="1 2" key="1">
    <citation type="submission" date="2016-07" db="EMBL/GenBank/DDBJ databases">
        <title>Pervasive Adenine N6-methylation of Active Genes in Fungi.</title>
        <authorList>
            <consortium name="DOE Joint Genome Institute"/>
            <person name="Mondo S.J."/>
            <person name="Dannebaum R.O."/>
            <person name="Kuo R.C."/>
            <person name="Labutti K."/>
            <person name="Haridas S."/>
            <person name="Kuo A."/>
            <person name="Salamov A."/>
            <person name="Ahrendt S.R."/>
            <person name="Lipzen A."/>
            <person name="Sullivan W."/>
            <person name="Andreopoulos W.B."/>
            <person name="Clum A."/>
            <person name="Lindquist E."/>
            <person name="Daum C."/>
            <person name="Ramamoorthy G.K."/>
            <person name="Gryganskyi A."/>
            <person name="Culley D."/>
            <person name="Magnuson J.K."/>
            <person name="James T.Y."/>
            <person name="O'Malley M.A."/>
            <person name="Stajich J.E."/>
            <person name="Spatafora J.W."/>
            <person name="Visel A."/>
            <person name="Grigoriev I.V."/>
        </authorList>
    </citation>
    <scope>NUCLEOTIDE SEQUENCE [LARGE SCALE GENOMIC DNA]</scope>
    <source>
        <strain evidence="1 2">NRRL 1336</strain>
    </source>
</reference>
<organism evidence="1 2">
    <name type="scientific">Absidia repens</name>
    <dbReference type="NCBI Taxonomy" id="90262"/>
    <lineage>
        <taxon>Eukaryota</taxon>
        <taxon>Fungi</taxon>
        <taxon>Fungi incertae sedis</taxon>
        <taxon>Mucoromycota</taxon>
        <taxon>Mucoromycotina</taxon>
        <taxon>Mucoromycetes</taxon>
        <taxon>Mucorales</taxon>
        <taxon>Cunninghamellaceae</taxon>
        <taxon>Absidia</taxon>
    </lineage>
</organism>
<gene>
    <name evidence="1" type="ORF">BCR42DRAFT_421871</name>
</gene>
<protein>
    <submittedName>
        <fullName evidence="1">Uncharacterized protein</fullName>
    </submittedName>
</protein>
<dbReference type="OrthoDB" id="192748at2759"/>
<evidence type="ECO:0000313" key="2">
    <source>
        <dbReference type="Proteomes" id="UP000193560"/>
    </source>
</evidence>
<evidence type="ECO:0000313" key="1">
    <source>
        <dbReference type="EMBL" id="ORZ10717.1"/>
    </source>
</evidence>
<accession>A0A1X2I8H0</accession>